<dbReference type="EMBL" id="JAMDMJ010000004">
    <property type="protein sequence ID" value="MCY9595208.1"/>
    <property type="molecule type" value="Genomic_DNA"/>
</dbReference>
<dbReference type="OrthoDB" id="2625515at2"/>
<evidence type="ECO:0000313" key="1">
    <source>
        <dbReference type="EMBL" id="MCY9595208.1"/>
    </source>
</evidence>
<protein>
    <submittedName>
        <fullName evidence="2">Uncharacterized protein</fullName>
    </submittedName>
</protein>
<gene>
    <name evidence="1" type="ORF">M5X16_05390</name>
    <name evidence="2" type="ORF">PC41400_10475</name>
</gene>
<dbReference type="Proteomes" id="UP000288943">
    <property type="component" value="Chromosome"/>
</dbReference>
<reference evidence="2 3" key="1">
    <citation type="submission" date="2018-01" db="EMBL/GenBank/DDBJ databases">
        <title>The whole genome sequencing and assembly of Paenibacillus chitinolyticus KCCM 41400 strain.</title>
        <authorList>
            <person name="Kim J.-Y."/>
            <person name="Park M.-K."/>
            <person name="Lee Y.-J."/>
            <person name="Yi H."/>
            <person name="Bahn Y.-S."/>
            <person name="Kim J.F."/>
            <person name="Lee D.-W."/>
        </authorList>
    </citation>
    <scope>NUCLEOTIDE SEQUENCE [LARGE SCALE GENOMIC DNA]</scope>
    <source>
        <strain evidence="2 3">KCCM 41400</strain>
    </source>
</reference>
<dbReference type="AlphaFoldDB" id="A0A410WUK9"/>
<reference evidence="1 4" key="2">
    <citation type="submission" date="2022-05" db="EMBL/GenBank/DDBJ databases">
        <title>Genome Sequencing of Bee-Associated Microbes.</title>
        <authorList>
            <person name="Dunlap C."/>
        </authorList>
    </citation>
    <scope>NUCLEOTIDE SEQUENCE [LARGE SCALE GENOMIC DNA]</scope>
    <source>
        <strain evidence="1 4">NRRL B-23120</strain>
    </source>
</reference>
<dbReference type="GeneID" id="95375229"/>
<name>A0A410WUK9_9BACL</name>
<accession>A0A410WUK9</accession>
<organism evidence="2 3">
    <name type="scientific">Paenibacillus chitinolyticus</name>
    <dbReference type="NCBI Taxonomy" id="79263"/>
    <lineage>
        <taxon>Bacteria</taxon>
        <taxon>Bacillati</taxon>
        <taxon>Bacillota</taxon>
        <taxon>Bacilli</taxon>
        <taxon>Bacillales</taxon>
        <taxon>Paenibacillaceae</taxon>
        <taxon>Paenibacillus</taxon>
    </lineage>
</organism>
<evidence type="ECO:0000313" key="3">
    <source>
        <dbReference type="Proteomes" id="UP000288943"/>
    </source>
</evidence>
<dbReference type="RefSeq" id="WP_042230760.1">
    <property type="nucleotide sequence ID" value="NZ_CP026520.1"/>
</dbReference>
<evidence type="ECO:0000313" key="2">
    <source>
        <dbReference type="EMBL" id="QAV18068.1"/>
    </source>
</evidence>
<keyword evidence="4" id="KW-1185">Reference proteome</keyword>
<dbReference type="Proteomes" id="UP001527202">
    <property type="component" value="Unassembled WGS sequence"/>
</dbReference>
<dbReference type="EMBL" id="CP026520">
    <property type="protein sequence ID" value="QAV18068.1"/>
    <property type="molecule type" value="Genomic_DNA"/>
</dbReference>
<evidence type="ECO:0000313" key="4">
    <source>
        <dbReference type="Proteomes" id="UP001527202"/>
    </source>
</evidence>
<proteinExistence type="predicted"/>
<sequence>MDHTQQQRLLDFLKQEFSPDDTIHLLAISAVEQLHEEYGLVTTAPPCLYADSRLEEQLNTYST</sequence>
<dbReference type="KEGG" id="pchi:PC41400_10475"/>